<dbReference type="Proteomes" id="UP000315395">
    <property type="component" value="Chromosome"/>
</dbReference>
<dbReference type="KEGG" id="orz:FNH13_00880"/>
<accession>A0A516G6R4</accession>
<dbReference type="EMBL" id="CP041616">
    <property type="protein sequence ID" value="QDO87050.1"/>
    <property type="molecule type" value="Genomic_DNA"/>
</dbReference>
<gene>
    <name evidence="1" type="ORF">FNH13_00880</name>
</gene>
<name>A0A516G6R4_9MICO</name>
<dbReference type="AlphaFoldDB" id="A0A516G6R4"/>
<reference evidence="1 2" key="1">
    <citation type="submission" date="2019-07" db="EMBL/GenBank/DDBJ databases">
        <title>complete genome sequencing of Ornithinimicrobium sp. H23M54.</title>
        <authorList>
            <person name="Bae J.-W."/>
            <person name="Lee S.-Y."/>
        </authorList>
    </citation>
    <scope>NUCLEOTIDE SEQUENCE [LARGE SCALE GENOMIC DNA]</scope>
    <source>
        <strain evidence="1 2">H23M54</strain>
    </source>
</reference>
<keyword evidence="2" id="KW-1185">Reference proteome</keyword>
<proteinExistence type="predicted"/>
<protein>
    <submittedName>
        <fullName evidence="1">Uncharacterized protein</fullName>
    </submittedName>
</protein>
<dbReference type="OrthoDB" id="3215654at2"/>
<dbReference type="RefSeq" id="WP_143781712.1">
    <property type="nucleotide sequence ID" value="NZ_CP041616.1"/>
</dbReference>
<evidence type="ECO:0000313" key="2">
    <source>
        <dbReference type="Proteomes" id="UP000315395"/>
    </source>
</evidence>
<organism evidence="1 2">
    <name type="scientific">Ornithinimicrobium ciconiae</name>
    <dbReference type="NCBI Taxonomy" id="2594265"/>
    <lineage>
        <taxon>Bacteria</taxon>
        <taxon>Bacillati</taxon>
        <taxon>Actinomycetota</taxon>
        <taxon>Actinomycetes</taxon>
        <taxon>Micrococcales</taxon>
        <taxon>Ornithinimicrobiaceae</taxon>
        <taxon>Ornithinimicrobium</taxon>
    </lineage>
</organism>
<evidence type="ECO:0000313" key="1">
    <source>
        <dbReference type="EMBL" id="QDO87050.1"/>
    </source>
</evidence>
<sequence>MILVTRVDVEDRQSSKENAKCLLSIELDDGERVPLLTDRGWGSSGPWSGTSMEEMEVMALTVVGPDAPFGELTEEEMARGYWQQLEREARDRNVAISAEQLAGLPHHVEFTEEVFARVEGRGGR</sequence>